<dbReference type="InterPro" id="IPR002653">
    <property type="entry name" value="Znf_A20"/>
</dbReference>
<comment type="similarity">
    <text evidence="4">Belongs to the peptidase C64 family.</text>
</comment>
<evidence type="ECO:0000256" key="1">
    <source>
        <dbReference type="ARBA" id="ARBA00000707"/>
    </source>
</evidence>
<evidence type="ECO:0000256" key="9">
    <source>
        <dbReference type="ARBA" id="ARBA00022723"/>
    </source>
</evidence>
<evidence type="ECO:0000256" key="16">
    <source>
        <dbReference type="SAM" id="MobiDB-lite"/>
    </source>
</evidence>
<keyword evidence="9" id="KW-0479">Metal-binding</keyword>
<comment type="catalytic activity">
    <reaction evidence="1">
        <text>Thiol-dependent hydrolysis of ester, thioester, amide, peptide and isopeptide bonds formed by the C-terminal Gly of ubiquitin (a 76-residue protein attached to proteins as an intracellular targeting signal).</text>
        <dbReference type="EC" id="3.4.19.12"/>
    </reaction>
</comment>
<dbReference type="InterPro" id="IPR003323">
    <property type="entry name" value="OTU_dom"/>
</dbReference>
<feature type="domain" description="A20-type" evidence="18">
    <location>
        <begin position="513"/>
        <end position="548"/>
    </location>
</feature>
<dbReference type="GO" id="GO:0005634">
    <property type="term" value="C:nucleus"/>
    <property type="evidence" value="ECO:0007669"/>
    <property type="project" value="UniProtKB-SubCell"/>
</dbReference>
<evidence type="ECO:0000259" key="18">
    <source>
        <dbReference type="PROSITE" id="PS51036"/>
    </source>
</evidence>
<evidence type="ECO:0000256" key="5">
    <source>
        <dbReference type="ARBA" id="ARBA00012759"/>
    </source>
</evidence>
<dbReference type="InterPro" id="IPR051346">
    <property type="entry name" value="OTU_Deubiquitinase"/>
</dbReference>
<keyword evidence="8" id="KW-0645">Protease</keyword>
<proteinExistence type="inferred from homology"/>
<dbReference type="GO" id="GO:0030177">
    <property type="term" value="P:positive regulation of Wnt signaling pathway"/>
    <property type="evidence" value="ECO:0007669"/>
    <property type="project" value="TreeGrafter"/>
</dbReference>
<sequence length="711" mass="77677">MDSQCGAMLKNDRRTDSVNGDPAWTQKTAALCELHVSWRKDGDCRPRWRRATEPKQSTRESGALNQSWYKRGGTLYALKNAGQSSCLLDAVSLFVWGVSDSDAVLRNALYNTMARTCPTDLRLAWHGERSPQGQRLISSTEDWKRAMKLADPRAGRAASVDNTSQRIHLFLLANILRRAVVVLGDSRETALGSGSSTGPVGIYLPLLWESADCHPYPVVLGSTCPWKHFVALVTAGSVQGQDEEAALPLVRGPAHRLQQLPLRFTPDREEVTHHRCLRAYMKLRPMSLGPHTAYAARLKGHNLPEALSLVQDYFRLAHHMSSQLAQEEAELRDSHGNKRNGALPLPKLSSSSSSSSSADAFSITRHKCATERCLYFSSKHTWPLCHGCHGNLQQQQGRQVEGRGYSSQEDSLRRDTPPRVQPTSGPSSAPSPALSRPSSSHNAKEDLRPQQRHPGGHGGRLLAGSGSEVPLQDPLVHPGEDWAEESDFLSPVPGLALHPPTDMTRAPGGEDPFEGGQRCRTPGCVYFGTPKHAGYCTVCYCSQNQMSPQPPPQPAPTSTSTTPSSSSSSSSSSSLPLQLSSTLRNLPRCSGLGCAMLGNPSFRGLCERCFLSRHRGTIEPRNTGDSSAVMQERNPQSRYHWPLTKQDLPREGVNKVAALVESRRSPIDSSGNSQALAQTDRPRPCLGIGCTNYGNSRCRGFCNSCYRNKVG</sequence>
<dbReference type="GO" id="GO:0070530">
    <property type="term" value="F:K63-linked polyubiquitin modification-dependent protein binding"/>
    <property type="evidence" value="ECO:0007669"/>
    <property type="project" value="TreeGrafter"/>
</dbReference>
<feature type="domain" description="A20-type" evidence="18">
    <location>
        <begin position="583"/>
        <end position="618"/>
    </location>
</feature>
<feature type="region of interest" description="Disordered" evidence="16">
    <location>
        <begin position="325"/>
        <end position="357"/>
    </location>
</feature>
<dbReference type="GO" id="GO:0016477">
    <property type="term" value="P:cell migration"/>
    <property type="evidence" value="ECO:0007669"/>
    <property type="project" value="TreeGrafter"/>
</dbReference>
<feature type="region of interest" description="Disordered" evidence="16">
    <location>
        <begin position="397"/>
        <end position="514"/>
    </location>
</feature>
<keyword evidence="12" id="KW-0378">Hydrolase</keyword>
<dbReference type="Pfam" id="PF02338">
    <property type="entry name" value="OTU"/>
    <property type="match status" value="1"/>
</dbReference>
<evidence type="ECO:0000256" key="8">
    <source>
        <dbReference type="ARBA" id="ARBA00022670"/>
    </source>
</evidence>
<keyword evidence="7" id="KW-0597">Phosphoprotein</keyword>
<evidence type="ECO:0000313" key="20">
    <source>
        <dbReference type="Proteomes" id="UP000829720"/>
    </source>
</evidence>
<dbReference type="EC" id="3.4.19.12" evidence="5"/>
<feature type="domain" description="A20-type" evidence="18">
    <location>
        <begin position="679"/>
        <end position="711"/>
    </location>
</feature>
<accession>A0A8T3DGZ0</accession>
<gene>
    <name evidence="19" type="ORF">AGOR_G00102860</name>
</gene>
<keyword evidence="14" id="KW-0862">Zinc</keyword>
<keyword evidence="15" id="KW-0539">Nucleus</keyword>
<dbReference type="PANTHER" id="PTHR13367">
    <property type="entry name" value="UBIQUITIN THIOESTERASE"/>
    <property type="match status" value="1"/>
</dbReference>
<feature type="compositionally biased region" description="Low complexity" evidence="16">
    <location>
        <begin position="556"/>
        <end position="577"/>
    </location>
</feature>
<evidence type="ECO:0000313" key="19">
    <source>
        <dbReference type="EMBL" id="KAI1895104.1"/>
    </source>
</evidence>
<dbReference type="PANTHER" id="PTHR13367:SF3">
    <property type="entry name" value="TUMOR NECROSIS FACTOR ALPHA-INDUCED PROTEIN 3"/>
    <property type="match status" value="1"/>
</dbReference>
<dbReference type="GO" id="GO:0071947">
    <property type="term" value="P:protein deubiquitination involved in ubiquitin-dependent protein catabolic process"/>
    <property type="evidence" value="ECO:0007669"/>
    <property type="project" value="TreeGrafter"/>
</dbReference>
<evidence type="ECO:0000256" key="6">
    <source>
        <dbReference type="ARBA" id="ARBA00022490"/>
    </source>
</evidence>
<organism evidence="19 20">
    <name type="scientific">Albula goreensis</name>
    <dbReference type="NCBI Taxonomy" id="1534307"/>
    <lineage>
        <taxon>Eukaryota</taxon>
        <taxon>Metazoa</taxon>
        <taxon>Chordata</taxon>
        <taxon>Craniata</taxon>
        <taxon>Vertebrata</taxon>
        <taxon>Euteleostomi</taxon>
        <taxon>Actinopterygii</taxon>
        <taxon>Neopterygii</taxon>
        <taxon>Teleostei</taxon>
        <taxon>Albuliformes</taxon>
        <taxon>Albulidae</taxon>
        <taxon>Albula</taxon>
    </lineage>
</organism>
<evidence type="ECO:0000256" key="12">
    <source>
        <dbReference type="ARBA" id="ARBA00022801"/>
    </source>
</evidence>
<comment type="caution">
    <text evidence="19">The sequence shown here is derived from an EMBL/GenBank/DDBJ whole genome shotgun (WGS) entry which is preliminary data.</text>
</comment>
<evidence type="ECO:0000256" key="7">
    <source>
        <dbReference type="ARBA" id="ARBA00022553"/>
    </source>
</evidence>
<comment type="subcellular location">
    <subcellularLocation>
        <location evidence="3">Cytoplasm</location>
    </subcellularLocation>
    <subcellularLocation>
        <location evidence="2">Nucleus</location>
    </subcellularLocation>
</comment>
<feature type="region of interest" description="Disordered" evidence="16">
    <location>
        <begin position="1"/>
        <end position="20"/>
    </location>
</feature>
<feature type="region of interest" description="Disordered" evidence="16">
    <location>
        <begin position="546"/>
        <end position="577"/>
    </location>
</feature>
<dbReference type="GO" id="GO:0007010">
    <property type="term" value="P:cytoskeleton organization"/>
    <property type="evidence" value="ECO:0007669"/>
    <property type="project" value="TreeGrafter"/>
</dbReference>
<dbReference type="PROSITE" id="PS50802">
    <property type="entry name" value="OTU"/>
    <property type="match status" value="1"/>
</dbReference>
<dbReference type="EMBL" id="JAERUA010000009">
    <property type="protein sequence ID" value="KAI1895104.1"/>
    <property type="molecule type" value="Genomic_DNA"/>
</dbReference>
<name>A0A8T3DGZ0_9TELE</name>
<keyword evidence="6" id="KW-0963">Cytoplasm</keyword>
<evidence type="ECO:0000256" key="10">
    <source>
        <dbReference type="ARBA" id="ARBA00022771"/>
    </source>
</evidence>
<keyword evidence="20" id="KW-1185">Reference proteome</keyword>
<evidence type="ECO:0000256" key="2">
    <source>
        <dbReference type="ARBA" id="ARBA00004123"/>
    </source>
</evidence>
<dbReference type="Gene3D" id="4.10.240.30">
    <property type="match status" value="2"/>
</dbReference>
<dbReference type="PROSITE" id="PS51036">
    <property type="entry name" value="ZF_A20"/>
    <property type="match status" value="3"/>
</dbReference>
<dbReference type="GO" id="GO:1990168">
    <property type="term" value="P:protein K33-linked deubiquitination"/>
    <property type="evidence" value="ECO:0007669"/>
    <property type="project" value="TreeGrafter"/>
</dbReference>
<dbReference type="OrthoDB" id="10064699at2759"/>
<keyword evidence="13" id="KW-0788">Thiol protease</keyword>
<reference evidence="19" key="1">
    <citation type="submission" date="2021-01" db="EMBL/GenBank/DDBJ databases">
        <authorList>
            <person name="Zahm M."/>
            <person name="Roques C."/>
            <person name="Cabau C."/>
            <person name="Klopp C."/>
            <person name="Donnadieu C."/>
            <person name="Jouanno E."/>
            <person name="Lampietro C."/>
            <person name="Louis A."/>
            <person name="Herpin A."/>
            <person name="Echchiki A."/>
            <person name="Berthelot C."/>
            <person name="Parey E."/>
            <person name="Roest-Crollius H."/>
            <person name="Braasch I."/>
            <person name="Postlethwait J."/>
            <person name="Bobe J."/>
            <person name="Montfort J."/>
            <person name="Bouchez O."/>
            <person name="Begum T."/>
            <person name="Mejri S."/>
            <person name="Adams A."/>
            <person name="Chen W.-J."/>
            <person name="Guiguen Y."/>
        </authorList>
    </citation>
    <scope>NUCLEOTIDE SEQUENCE</scope>
    <source>
        <tissue evidence="19">Blood</tissue>
    </source>
</reference>
<dbReference type="Pfam" id="PF01754">
    <property type="entry name" value="zf-A20"/>
    <property type="match status" value="1"/>
</dbReference>
<dbReference type="GO" id="GO:0008270">
    <property type="term" value="F:zinc ion binding"/>
    <property type="evidence" value="ECO:0007669"/>
    <property type="project" value="UniProtKB-KW"/>
</dbReference>
<evidence type="ECO:0000256" key="3">
    <source>
        <dbReference type="ARBA" id="ARBA00004496"/>
    </source>
</evidence>
<evidence type="ECO:0000256" key="4">
    <source>
        <dbReference type="ARBA" id="ARBA00005865"/>
    </source>
</evidence>
<dbReference type="AlphaFoldDB" id="A0A8T3DGZ0"/>
<keyword evidence="10" id="KW-0863">Zinc-finger</keyword>
<dbReference type="Proteomes" id="UP000829720">
    <property type="component" value="Unassembled WGS sequence"/>
</dbReference>
<dbReference type="GO" id="GO:0003677">
    <property type="term" value="F:DNA binding"/>
    <property type="evidence" value="ECO:0007669"/>
    <property type="project" value="InterPro"/>
</dbReference>
<evidence type="ECO:0000256" key="13">
    <source>
        <dbReference type="ARBA" id="ARBA00022807"/>
    </source>
</evidence>
<evidence type="ECO:0000256" key="14">
    <source>
        <dbReference type="ARBA" id="ARBA00022833"/>
    </source>
</evidence>
<evidence type="ECO:0000256" key="15">
    <source>
        <dbReference type="ARBA" id="ARBA00023242"/>
    </source>
</evidence>
<feature type="compositionally biased region" description="Low complexity" evidence="16">
    <location>
        <begin position="422"/>
        <end position="440"/>
    </location>
</feature>
<keyword evidence="11" id="KW-0833">Ubl conjugation pathway</keyword>
<dbReference type="GO" id="GO:0004843">
    <property type="term" value="F:cysteine-type deubiquitinase activity"/>
    <property type="evidence" value="ECO:0007669"/>
    <property type="project" value="UniProtKB-EC"/>
</dbReference>
<protein>
    <recommendedName>
        <fullName evidence="5">ubiquitinyl hydrolase 1</fullName>
        <ecNumber evidence="5">3.4.19.12</ecNumber>
    </recommendedName>
</protein>
<evidence type="ECO:0000256" key="11">
    <source>
        <dbReference type="ARBA" id="ARBA00022786"/>
    </source>
</evidence>
<dbReference type="GO" id="GO:0035523">
    <property type="term" value="P:protein K29-linked deubiquitination"/>
    <property type="evidence" value="ECO:0007669"/>
    <property type="project" value="TreeGrafter"/>
</dbReference>
<feature type="domain" description="OTU" evidence="17">
    <location>
        <begin position="75"/>
        <end position="235"/>
    </location>
</feature>
<dbReference type="GO" id="GO:0005737">
    <property type="term" value="C:cytoplasm"/>
    <property type="evidence" value="ECO:0007669"/>
    <property type="project" value="UniProtKB-SubCell"/>
</dbReference>
<dbReference type="SMART" id="SM00259">
    <property type="entry name" value="ZnF_A20"/>
    <property type="match status" value="4"/>
</dbReference>
<evidence type="ECO:0000259" key="17">
    <source>
        <dbReference type="PROSITE" id="PS50802"/>
    </source>
</evidence>